<feature type="region of interest" description="Disordered" evidence="1">
    <location>
        <begin position="254"/>
        <end position="335"/>
    </location>
</feature>
<comment type="caution">
    <text evidence="2">The sequence shown here is derived from an EMBL/GenBank/DDBJ whole genome shotgun (WGS) entry which is preliminary data.</text>
</comment>
<feature type="region of interest" description="Disordered" evidence="1">
    <location>
        <begin position="64"/>
        <end position="222"/>
    </location>
</feature>
<feature type="compositionally biased region" description="Pro residues" evidence="1">
    <location>
        <begin position="169"/>
        <end position="182"/>
    </location>
</feature>
<feature type="compositionally biased region" description="Low complexity" evidence="1">
    <location>
        <begin position="183"/>
        <end position="200"/>
    </location>
</feature>
<gene>
    <name evidence="2" type="ORF">C6P46_004893</name>
</gene>
<dbReference type="AlphaFoldDB" id="A0A9P6W9Y8"/>
<proteinExistence type="predicted"/>
<feature type="compositionally biased region" description="Polar residues" evidence="1">
    <location>
        <begin position="101"/>
        <end position="118"/>
    </location>
</feature>
<evidence type="ECO:0000313" key="2">
    <source>
        <dbReference type="EMBL" id="KAG0666326.1"/>
    </source>
</evidence>
<sequence>MTRPIPVTGQRQRRSKSCCKGLSEEFLHALDQEDSEWLTSMYPGGPATYPRCERCDKNGIDCTFAPSKRKGRPRRLPAAAAQSSGGEQQHATDDRPEKTRQNSSDSGASSLEEQPYSSTGTARAAAVTGRVNRRHEQRRKAEQQPYLVSSSSTTSGRLSSPEDAEQRQPPLPFVPPLPPPAAVPSLDRSSSSPLSSSSPRTPALTTMAGMAPSLSSVSPPVASHPLQPPVGLYGQPYYPTVAPAYNHQEGYFPTATTGSLTPPTPGGGIGSASYAAYAPHQQQQQQQQQQAPVILSPLSSNGSLSRPSPPSAPSFGSSDEHLSGSGIGSEKLGQQQPPPYYLGHLHALAARFLDEAYEWVPFLPSTHGGLVSHLACSRPILTEALECLLDPLEKPCPCVDLTEPGAGAAADGLTSPSLADLQAAAILSVLAFAQRERQRSIDLLQYACRHMLARGWNGERTVLDDPVFSRSGLEDVDQLMDLGWYLWGIEVQLGIITGQRASILSPRVPPPSELNQATARKYSFHVAFLATDYAHLWSLETDQARCAYLRKVLTLVHDVHNVCVDALKEAKFPPYPVQLNAVVDRAKRQDWILGGMLALAGGILILSSASPLSPYVAPALPCSLDTTSRPAPNSRHLYAIASSAKGIVRLVKEFGTNSVTTAAKSSSSSSNGGGSGGGDEDEPMQMYAWPETIHHPFFGCCLVVAARGLLILSEDLQADAAAAVSSPPSDHTAADNAINWPPPTTARAHSWLSNTSADPHLELEKISRDLDLCEGFLRVQAQRWKASEMLANEVGLLRRTAGFA</sequence>
<evidence type="ECO:0000256" key="1">
    <source>
        <dbReference type="SAM" id="MobiDB-lite"/>
    </source>
</evidence>
<feature type="compositionally biased region" description="Low complexity" evidence="1">
    <location>
        <begin position="149"/>
        <end position="159"/>
    </location>
</feature>
<reference evidence="2 3" key="1">
    <citation type="submission" date="2020-11" db="EMBL/GenBank/DDBJ databases">
        <title>Kefir isolates.</title>
        <authorList>
            <person name="Marcisauskas S."/>
            <person name="Kim Y."/>
            <person name="Blasche S."/>
        </authorList>
    </citation>
    <scope>NUCLEOTIDE SEQUENCE [LARGE SCALE GENOMIC DNA]</scope>
    <source>
        <strain evidence="2 3">KR</strain>
    </source>
</reference>
<feature type="region of interest" description="Disordered" evidence="1">
    <location>
        <begin position="661"/>
        <end position="684"/>
    </location>
</feature>
<organism evidence="2 3">
    <name type="scientific">Rhodotorula mucilaginosa</name>
    <name type="common">Yeast</name>
    <name type="synonym">Rhodotorula rubra</name>
    <dbReference type="NCBI Taxonomy" id="5537"/>
    <lineage>
        <taxon>Eukaryota</taxon>
        <taxon>Fungi</taxon>
        <taxon>Dikarya</taxon>
        <taxon>Basidiomycota</taxon>
        <taxon>Pucciniomycotina</taxon>
        <taxon>Microbotryomycetes</taxon>
        <taxon>Sporidiobolales</taxon>
        <taxon>Sporidiobolaceae</taxon>
        <taxon>Rhodotorula</taxon>
    </lineage>
</organism>
<keyword evidence="3" id="KW-1185">Reference proteome</keyword>
<feature type="compositionally biased region" description="Low complexity" evidence="1">
    <location>
        <begin position="211"/>
        <end position="222"/>
    </location>
</feature>
<evidence type="ECO:0000313" key="3">
    <source>
        <dbReference type="Proteomes" id="UP000777482"/>
    </source>
</evidence>
<feature type="compositionally biased region" description="Low complexity" evidence="1">
    <location>
        <begin position="119"/>
        <end position="130"/>
    </location>
</feature>
<dbReference type="OrthoDB" id="2525012at2759"/>
<feature type="compositionally biased region" description="Basic and acidic residues" evidence="1">
    <location>
        <begin position="90"/>
        <end position="100"/>
    </location>
</feature>
<name>A0A9P6W9Y8_RHOMI</name>
<accession>A0A9P6W9Y8</accession>
<feature type="compositionally biased region" description="Low complexity" evidence="1">
    <location>
        <begin position="271"/>
        <end position="290"/>
    </location>
</feature>
<dbReference type="Proteomes" id="UP000777482">
    <property type="component" value="Unassembled WGS sequence"/>
</dbReference>
<protein>
    <submittedName>
        <fullName evidence="2">Uncharacterized protein</fullName>
    </submittedName>
</protein>
<dbReference type="EMBL" id="PUHQ01000005">
    <property type="protein sequence ID" value="KAG0666326.1"/>
    <property type="molecule type" value="Genomic_DNA"/>
</dbReference>